<dbReference type="AlphaFoldDB" id="A0A0N4USL4"/>
<accession>A0A0N4USL4</accession>
<proteinExistence type="predicted"/>
<name>A0A0N4USL4_ENTVE</name>
<protein>
    <submittedName>
        <fullName evidence="3">Lipase</fullName>
    </submittedName>
</protein>
<reference evidence="1 2" key="2">
    <citation type="submission" date="2018-10" db="EMBL/GenBank/DDBJ databases">
        <authorList>
            <consortium name="Pathogen Informatics"/>
        </authorList>
    </citation>
    <scope>NUCLEOTIDE SEQUENCE [LARGE SCALE GENOMIC DNA]</scope>
</reference>
<reference evidence="3" key="1">
    <citation type="submission" date="2017-02" db="UniProtKB">
        <authorList>
            <consortium name="WormBaseParasite"/>
        </authorList>
    </citation>
    <scope>IDENTIFICATION</scope>
</reference>
<evidence type="ECO:0000313" key="1">
    <source>
        <dbReference type="EMBL" id="VDD84936.1"/>
    </source>
</evidence>
<dbReference type="WBParaSite" id="EVEC_0000011801-mRNA-1">
    <property type="protein sequence ID" value="EVEC_0000011801-mRNA-1"/>
    <property type="gene ID" value="EVEC_0000011801"/>
</dbReference>
<organism evidence="3">
    <name type="scientific">Enterobius vermicularis</name>
    <name type="common">Human pinworm</name>
    <dbReference type="NCBI Taxonomy" id="51028"/>
    <lineage>
        <taxon>Eukaryota</taxon>
        <taxon>Metazoa</taxon>
        <taxon>Ecdysozoa</taxon>
        <taxon>Nematoda</taxon>
        <taxon>Chromadorea</taxon>
        <taxon>Rhabditida</taxon>
        <taxon>Spirurina</taxon>
        <taxon>Oxyuridomorpha</taxon>
        <taxon>Oxyuroidea</taxon>
        <taxon>Oxyuridae</taxon>
        <taxon>Enterobius</taxon>
    </lineage>
</organism>
<evidence type="ECO:0000313" key="2">
    <source>
        <dbReference type="Proteomes" id="UP000274131"/>
    </source>
</evidence>
<dbReference type="EMBL" id="UXUI01000037">
    <property type="protein sequence ID" value="VDD84936.1"/>
    <property type="molecule type" value="Genomic_DNA"/>
</dbReference>
<keyword evidence="2" id="KW-1185">Reference proteome</keyword>
<sequence>MLSGPTLAYFIYSTGDCNCFDAALKIHDKNEWYHNSEKIYKPALVKISGHSPFSHLTKNIILADLDYTSTRYLAYTRTDFQHGKMTINDRTEIMNLAKTCLTNIKATAEADEYKEMKDLRIKE</sequence>
<gene>
    <name evidence="1" type="ORF">EVEC_LOCUS79</name>
</gene>
<dbReference type="Proteomes" id="UP000274131">
    <property type="component" value="Unassembled WGS sequence"/>
</dbReference>
<evidence type="ECO:0000313" key="3">
    <source>
        <dbReference type="WBParaSite" id="EVEC_0000011801-mRNA-1"/>
    </source>
</evidence>